<proteinExistence type="predicted"/>
<protein>
    <submittedName>
        <fullName evidence="2">Uncharacterized protein</fullName>
    </submittedName>
</protein>
<accession>A0A8X6X1Y2</accession>
<sequence>MSATMVQGPTPCQTRDQLGSRLTGKARSQASVTARMDLGAAPQDGIAPNGSRLLVLAKKGIINHVITKIAADELPIGVMEHLDFQEDNAVVL</sequence>
<dbReference type="Proteomes" id="UP000886998">
    <property type="component" value="Unassembled WGS sequence"/>
</dbReference>
<name>A0A8X6X1Y2_9ARAC</name>
<keyword evidence="3" id="KW-1185">Reference proteome</keyword>
<reference evidence="2" key="1">
    <citation type="submission" date="2020-08" db="EMBL/GenBank/DDBJ databases">
        <title>Multicomponent nature underlies the extraordinary mechanical properties of spider dragline silk.</title>
        <authorList>
            <person name="Kono N."/>
            <person name="Nakamura H."/>
            <person name="Mori M."/>
            <person name="Yoshida Y."/>
            <person name="Ohtoshi R."/>
            <person name="Malay A.D."/>
            <person name="Moran D.A.P."/>
            <person name="Tomita M."/>
            <person name="Numata K."/>
            <person name="Arakawa K."/>
        </authorList>
    </citation>
    <scope>NUCLEOTIDE SEQUENCE</scope>
</reference>
<dbReference type="EMBL" id="BMAV01004842">
    <property type="protein sequence ID" value="GFY45410.1"/>
    <property type="molecule type" value="Genomic_DNA"/>
</dbReference>
<organism evidence="2 3">
    <name type="scientific">Trichonephila inaurata madagascariensis</name>
    <dbReference type="NCBI Taxonomy" id="2747483"/>
    <lineage>
        <taxon>Eukaryota</taxon>
        <taxon>Metazoa</taxon>
        <taxon>Ecdysozoa</taxon>
        <taxon>Arthropoda</taxon>
        <taxon>Chelicerata</taxon>
        <taxon>Arachnida</taxon>
        <taxon>Araneae</taxon>
        <taxon>Araneomorphae</taxon>
        <taxon>Entelegynae</taxon>
        <taxon>Araneoidea</taxon>
        <taxon>Nephilidae</taxon>
        <taxon>Trichonephila</taxon>
        <taxon>Trichonephila inaurata</taxon>
    </lineage>
</organism>
<dbReference type="AlphaFoldDB" id="A0A8X6X1Y2"/>
<evidence type="ECO:0000313" key="2">
    <source>
        <dbReference type="EMBL" id="GFY45410.1"/>
    </source>
</evidence>
<comment type="caution">
    <text evidence="2">The sequence shown here is derived from an EMBL/GenBank/DDBJ whole genome shotgun (WGS) entry which is preliminary data.</text>
</comment>
<evidence type="ECO:0000313" key="3">
    <source>
        <dbReference type="Proteomes" id="UP000886998"/>
    </source>
</evidence>
<gene>
    <name evidence="2" type="ORF">TNIN_387501</name>
</gene>
<evidence type="ECO:0000256" key="1">
    <source>
        <dbReference type="SAM" id="MobiDB-lite"/>
    </source>
</evidence>
<feature type="region of interest" description="Disordered" evidence="1">
    <location>
        <begin position="1"/>
        <end position="25"/>
    </location>
</feature>
<feature type="compositionally biased region" description="Polar residues" evidence="1">
    <location>
        <begin position="1"/>
        <end position="17"/>
    </location>
</feature>